<reference evidence="2" key="1">
    <citation type="submission" date="2013-09" db="EMBL/GenBank/DDBJ databases">
        <title>Corchorus olitorius genome sequencing.</title>
        <authorList>
            <person name="Alam M."/>
            <person name="Haque M.S."/>
            <person name="Islam M.S."/>
            <person name="Emdad E.M."/>
            <person name="Islam M.M."/>
            <person name="Ahmed B."/>
            <person name="Halim A."/>
            <person name="Hossen Q.M.M."/>
            <person name="Hossain M.Z."/>
            <person name="Ahmed R."/>
            <person name="Khan M.M."/>
            <person name="Islam R."/>
            <person name="Rashid M.M."/>
            <person name="Khan S.A."/>
            <person name="Rahman M.S."/>
            <person name="Alam M."/>
            <person name="Yahiya A.S."/>
            <person name="Khan M.S."/>
            <person name="Azam M.S."/>
            <person name="Haque T."/>
            <person name="Lashkar M.Z.H."/>
            <person name="Akhand A.I."/>
            <person name="Morshed G."/>
            <person name="Roy S."/>
            <person name="Uddin K.S."/>
            <person name="Rabeya T."/>
            <person name="Hossain A.S."/>
            <person name="Chowdhury A."/>
            <person name="Snigdha A.R."/>
            <person name="Mortoza M.S."/>
            <person name="Matin S.A."/>
            <person name="Hoque S.M.E."/>
            <person name="Islam M.K."/>
            <person name="Roy D.K."/>
            <person name="Haider R."/>
            <person name="Moosa M.M."/>
            <person name="Elias S.M."/>
            <person name="Hasan A.M."/>
            <person name="Jahan S."/>
            <person name="Shafiuddin M."/>
            <person name="Mahmood N."/>
            <person name="Shommy N.S."/>
        </authorList>
    </citation>
    <scope>NUCLEOTIDE SEQUENCE [LARGE SCALE GENOMIC DNA]</scope>
    <source>
        <strain evidence="2">cv. O-4</strain>
    </source>
</reference>
<protein>
    <submittedName>
        <fullName evidence="1">Uncharacterized protein</fullName>
    </submittedName>
</protein>
<keyword evidence="2" id="KW-1185">Reference proteome</keyword>
<name>A0A1R3GU42_9ROSI</name>
<dbReference type="AlphaFoldDB" id="A0A1R3GU42"/>
<dbReference type="Proteomes" id="UP000187203">
    <property type="component" value="Unassembled WGS sequence"/>
</dbReference>
<dbReference type="EMBL" id="AWUE01021590">
    <property type="protein sequence ID" value="OMO61648.1"/>
    <property type="molecule type" value="Genomic_DNA"/>
</dbReference>
<organism evidence="1 2">
    <name type="scientific">Corchorus olitorius</name>
    <dbReference type="NCBI Taxonomy" id="93759"/>
    <lineage>
        <taxon>Eukaryota</taxon>
        <taxon>Viridiplantae</taxon>
        <taxon>Streptophyta</taxon>
        <taxon>Embryophyta</taxon>
        <taxon>Tracheophyta</taxon>
        <taxon>Spermatophyta</taxon>
        <taxon>Magnoliopsida</taxon>
        <taxon>eudicotyledons</taxon>
        <taxon>Gunneridae</taxon>
        <taxon>Pentapetalae</taxon>
        <taxon>rosids</taxon>
        <taxon>malvids</taxon>
        <taxon>Malvales</taxon>
        <taxon>Malvaceae</taxon>
        <taxon>Grewioideae</taxon>
        <taxon>Apeibeae</taxon>
        <taxon>Corchorus</taxon>
    </lineage>
</organism>
<sequence length="42" mass="4286">MAYLGLQHDGNGGGIKEAVALLLKEETGGDGAGRENLGFGLR</sequence>
<accession>A0A1R3GU42</accession>
<evidence type="ECO:0000313" key="2">
    <source>
        <dbReference type="Proteomes" id="UP000187203"/>
    </source>
</evidence>
<comment type="caution">
    <text evidence="1">The sequence shown here is derived from an EMBL/GenBank/DDBJ whole genome shotgun (WGS) entry which is preliminary data.</text>
</comment>
<evidence type="ECO:0000313" key="1">
    <source>
        <dbReference type="EMBL" id="OMO61648.1"/>
    </source>
</evidence>
<gene>
    <name evidence="1" type="ORF">COLO4_33384</name>
</gene>
<proteinExistence type="predicted"/>